<feature type="transmembrane region" description="Helical" evidence="1">
    <location>
        <begin position="12"/>
        <end position="32"/>
    </location>
</feature>
<dbReference type="AlphaFoldDB" id="A0A370D925"/>
<keyword evidence="1" id="KW-1133">Transmembrane helix</keyword>
<evidence type="ECO:0000313" key="3">
    <source>
        <dbReference type="Proteomes" id="UP000254266"/>
    </source>
</evidence>
<organism evidence="2 3">
    <name type="scientific">endosymbiont of Galathealinum brachiosum</name>
    <dbReference type="NCBI Taxonomy" id="2200906"/>
    <lineage>
        <taxon>Bacteria</taxon>
        <taxon>Pseudomonadati</taxon>
        <taxon>Pseudomonadota</taxon>
        <taxon>Gammaproteobacteria</taxon>
        <taxon>sulfur-oxidizing symbionts</taxon>
    </lineage>
</organism>
<gene>
    <name evidence="2" type="ORF">DIZ80_14990</name>
</gene>
<keyword evidence="3" id="KW-1185">Reference proteome</keyword>
<sequence length="168" mass="19472">MPSDQLSALRFYKICALLGTLIIIVDIAFSWMRIQTFENNVTNVFESMVTNQMEFDGLQQELVHIDKVLVQSGEVSEGKKTKVDGIDYSTYEIERLRNEQASIRLHMQEKQLDLVGSSSEKKHIMNEVRILFLGSLVFLVLGTLLSAFGYLAWYFKIELFEDRRKKPR</sequence>
<accession>A0A370D925</accession>
<feature type="transmembrane region" description="Helical" evidence="1">
    <location>
        <begin position="130"/>
        <end position="155"/>
    </location>
</feature>
<evidence type="ECO:0000313" key="2">
    <source>
        <dbReference type="EMBL" id="RDH81391.1"/>
    </source>
</evidence>
<keyword evidence="1" id="KW-0812">Transmembrane</keyword>
<comment type="caution">
    <text evidence="2">The sequence shown here is derived from an EMBL/GenBank/DDBJ whole genome shotgun (WGS) entry which is preliminary data.</text>
</comment>
<proteinExistence type="predicted"/>
<evidence type="ECO:0000256" key="1">
    <source>
        <dbReference type="SAM" id="Phobius"/>
    </source>
</evidence>
<protein>
    <submittedName>
        <fullName evidence="2">Uncharacterized protein</fullName>
    </submittedName>
</protein>
<dbReference type="EMBL" id="QFXC01000013">
    <property type="protein sequence ID" value="RDH81391.1"/>
    <property type="molecule type" value="Genomic_DNA"/>
</dbReference>
<dbReference type="Proteomes" id="UP000254266">
    <property type="component" value="Unassembled WGS sequence"/>
</dbReference>
<keyword evidence="1" id="KW-0472">Membrane</keyword>
<reference evidence="2 3" key="1">
    <citation type="journal article" date="2018" name="ISME J.">
        <title>Endosymbiont genomes yield clues of tubeworm success.</title>
        <authorList>
            <person name="Li Y."/>
            <person name="Liles M.R."/>
            <person name="Halanych K.M."/>
        </authorList>
    </citation>
    <scope>NUCLEOTIDE SEQUENCE [LARGE SCALE GENOMIC DNA]</scope>
    <source>
        <strain evidence="2">A1464</strain>
    </source>
</reference>
<name>A0A370D925_9GAMM</name>